<accession>A0A2U9D016</accession>
<gene>
    <name evidence="1" type="ORF">SMAX5B_019595</name>
</gene>
<evidence type="ECO:0000313" key="2">
    <source>
        <dbReference type="Proteomes" id="UP000246464"/>
    </source>
</evidence>
<organism evidence="1 2">
    <name type="scientific">Scophthalmus maximus</name>
    <name type="common">Turbot</name>
    <name type="synonym">Psetta maxima</name>
    <dbReference type="NCBI Taxonomy" id="52904"/>
    <lineage>
        <taxon>Eukaryota</taxon>
        <taxon>Metazoa</taxon>
        <taxon>Chordata</taxon>
        <taxon>Craniata</taxon>
        <taxon>Vertebrata</taxon>
        <taxon>Euteleostomi</taxon>
        <taxon>Actinopterygii</taxon>
        <taxon>Neopterygii</taxon>
        <taxon>Teleostei</taxon>
        <taxon>Neoteleostei</taxon>
        <taxon>Acanthomorphata</taxon>
        <taxon>Carangaria</taxon>
        <taxon>Pleuronectiformes</taxon>
        <taxon>Pleuronectoidei</taxon>
        <taxon>Scophthalmidae</taxon>
        <taxon>Scophthalmus</taxon>
    </lineage>
</organism>
<dbReference type="EMBL" id="CP026262">
    <property type="protein sequence ID" value="AWP20122.1"/>
    <property type="molecule type" value="Genomic_DNA"/>
</dbReference>
<keyword evidence="2" id="KW-1185">Reference proteome</keyword>
<dbReference type="AlphaFoldDB" id="A0A2U9D016"/>
<name>A0A2U9D016_SCOMX</name>
<evidence type="ECO:0000313" key="1">
    <source>
        <dbReference type="EMBL" id="AWP20122.1"/>
    </source>
</evidence>
<reference evidence="1 2" key="1">
    <citation type="submission" date="2017-12" db="EMBL/GenBank/DDBJ databases">
        <title>Integrating genomic resources of turbot (Scophthalmus maximus) in depth evaluation of genetic and physical mapping variation across individuals.</title>
        <authorList>
            <person name="Martinez P."/>
        </authorList>
    </citation>
    <scope>NUCLEOTIDE SEQUENCE [LARGE SCALE GENOMIC DNA]</scope>
</reference>
<proteinExistence type="predicted"/>
<protein>
    <submittedName>
        <fullName evidence="1">Uncharacterized protein</fullName>
    </submittedName>
</protein>
<dbReference type="Proteomes" id="UP000246464">
    <property type="component" value="Chromosome 20"/>
</dbReference>
<sequence>MSNVTPEILIMKDTVYGCLESRGPLDEAFTLDLTSYRLQPLLIQIALYCLAAR</sequence>